<dbReference type="GO" id="GO:0120147">
    <property type="term" value="F:formylglycine-generating oxidase activity"/>
    <property type="evidence" value="ECO:0007669"/>
    <property type="project" value="TreeGrafter"/>
</dbReference>
<name>A0A4R1FWJ1_9NOCA</name>
<dbReference type="Gene3D" id="3.90.1580.10">
    <property type="entry name" value="paralog of FGE (formylglycine-generating enzyme)"/>
    <property type="match status" value="1"/>
</dbReference>
<proteinExistence type="predicted"/>
<dbReference type="OrthoDB" id="9768004at2"/>
<evidence type="ECO:0000259" key="1">
    <source>
        <dbReference type="Pfam" id="PF03781"/>
    </source>
</evidence>
<dbReference type="PANTHER" id="PTHR23150">
    <property type="entry name" value="SULFATASE MODIFYING FACTOR 1, 2"/>
    <property type="match status" value="1"/>
</dbReference>
<gene>
    <name evidence="2" type="ORF">DFR71_4679</name>
</gene>
<dbReference type="RefSeq" id="WP_084472909.1">
    <property type="nucleotide sequence ID" value="NZ_SMFR01000003.1"/>
</dbReference>
<dbReference type="InterPro" id="IPR005532">
    <property type="entry name" value="SUMF_dom"/>
</dbReference>
<feature type="domain" description="Sulfatase-modifying factor enzyme-like" evidence="1">
    <location>
        <begin position="36"/>
        <end position="301"/>
    </location>
</feature>
<accession>A0A4R1FWJ1</accession>
<keyword evidence="3" id="KW-1185">Reference proteome</keyword>
<dbReference type="Pfam" id="PF03781">
    <property type="entry name" value="FGE-sulfatase"/>
    <property type="match status" value="1"/>
</dbReference>
<dbReference type="InterPro" id="IPR042095">
    <property type="entry name" value="SUMF_sf"/>
</dbReference>
<dbReference type="Proteomes" id="UP000294856">
    <property type="component" value="Unassembled WGS sequence"/>
</dbReference>
<reference evidence="2 3" key="1">
    <citation type="submission" date="2019-03" db="EMBL/GenBank/DDBJ databases">
        <title>Genomic Encyclopedia of Type Strains, Phase IV (KMG-IV): sequencing the most valuable type-strain genomes for metagenomic binning, comparative biology and taxonomic classification.</title>
        <authorList>
            <person name="Goeker M."/>
        </authorList>
    </citation>
    <scope>NUCLEOTIDE SEQUENCE [LARGE SCALE GENOMIC DNA]</scope>
    <source>
        <strain evidence="2 3">DSM 44684</strain>
    </source>
</reference>
<dbReference type="STRING" id="1210063.GCA_001612665_03853"/>
<dbReference type="SUPFAM" id="SSF56436">
    <property type="entry name" value="C-type lectin-like"/>
    <property type="match status" value="1"/>
</dbReference>
<comment type="caution">
    <text evidence="2">The sequence shown here is derived from an EMBL/GenBank/DDBJ whole genome shotgun (WGS) entry which is preliminary data.</text>
</comment>
<dbReference type="InterPro" id="IPR051043">
    <property type="entry name" value="Sulfatase_Mod_Factor_Kinase"/>
</dbReference>
<evidence type="ECO:0000313" key="3">
    <source>
        <dbReference type="Proteomes" id="UP000294856"/>
    </source>
</evidence>
<dbReference type="InterPro" id="IPR016187">
    <property type="entry name" value="CTDL_fold"/>
</dbReference>
<dbReference type="AlphaFoldDB" id="A0A4R1FWJ1"/>
<sequence length="307" mass="32348">MNCCTPRGGGAPAGFTADLAVAGGPRPGAHRVAQAAIPAATFAMGDAHGDGYRADGESPVHPVTLRAFTIDVTTVTVADFARFVDATGYRTEAEHFGASAVFHLSAADPATGTPVPGTPWWLTVPDASWRAPGGPGSTAIEDHPVVHVSHHDALAYCAWSARALPTEAQWEHAARGGLTGARYPWGDAHPTEDEVAIFPGDFPDAPTGPVGTVAAKSFAPNGFGLYQTVGNVWEWCADRFSARYYRTAPGHDPLGPDRGNTRVLRGGSHLCHDSYCYRYRVAARSKNTPDSTAGNIGFRTVARAVED</sequence>
<dbReference type="EMBL" id="SMFR01000003">
    <property type="protein sequence ID" value="TCJ95761.1"/>
    <property type="molecule type" value="Genomic_DNA"/>
</dbReference>
<organism evidence="2 3">
    <name type="scientific">Nocardia alba</name>
    <dbReference type="NCBI Taxonomy" id="225051"/>
    <lineage>
        <taxon>Bacteria</taxon>
        <taxon>Bacillati</taxon>
        <taxon>Actinomycetota</taxon>
        <taxon>Actinomycetes</taxon>
        <taxon>Mycobacteriales</taxon>
        <taxon>Nocardiaceae</taxon>
        <taxon>Nocardia</taxon>
    </lineage>
</organism>
<protein>
    <submittedName>
        <fullName evidence="2">Formylglycine-generating enzyme required for sulfatase activity</fullName>
    </submittedName>
</protein>
<dbReference type="PANTHER" id="PTHR23150:SF19">
    <property type="entry name" value="FORMYLGLYCINE-GENERATING ENZYME"/>
    <property type="match status" value="1"/>
</dbReference>
<evidence type="ECO:0000313" key="2">
    <source>
        <dbReference type="EMBL" id="TCJ95761.1"/>
    </source>
</evidence>